<dbReference type="InterPro" id="IPR007159">
    <property type="entry name" value="SpoVT-AbrB_dom"/>
</dbReference>
<dbReference type="SMART" id="SM00966">
    <property type="entry name" value="SpoVT_AbrB"/>
    <property type="match status" value="1"/>
</dbReference>
<accession>A0A540VEY7</accession>
<dbReference type="Gene3D" id="2.10.260.10">
    <property type="match status" value="1"/>
</dbReference>
<keyword evidence="1 4" id="KW-0238">DNA-binding</keyword>
<dbReference type="SUPFAM" id="SSF89447">
    <property type="entry name" value="AbrB/MazE/MraZ-like"/>
    <property type="match status" value="1"/>
</dbReference>
<dbReference type="InterPro" id="IPR037914">
    <property type="entry name" value="SpoVT-AbrB_sf"/>
</dbReference>
<organism evidence="4 5">
    <name type="scientific">Spiribacter salinus</name>
    <dbReference type="NCBI Taxonomy" id="1335746"/>
    <lineage>
        <taxon>Bacteria</taxon>
        <taxon>Pseudomonadati</taxon>
        <taxon>Pseudomonadota</taxon>
        <taxon>Gammaproteobacteria</taxon>
        <taxon>Chromatiales</taxon>
        <taxon>Ectothiorhodospiraceae</taxon>
        <taxon>Spiribacter</taxon>
    </lineage>
</organism>
<protein>
    <submittedName>
        <fullName evidence="4">AbrB/MazE/SpoVT family DNA-binding domain-containing protein</fullName>
    </submittedName>
</protein>
<feature type="compositionally biased region" description="Basic and acidic residues" evidence="2">
    <location>
        <begin position="67"/>
        <end position="81"/>
    </location>
</feature>
<dbReference type="Pfam" id="PF04014">
    <property type="entry name" value="MazE_antitoxin"/>
    <property type="match status" value="1"/>
</dbReference>
<feature type="domain" description="SpoVT-AbrB" evidence="3">
    <location>
        <begin position="1"/>
        <end position="46"/>
    </location>
</feature>
<evidence type="ECO:0000313" key="5">
    <source>
        <dbReference type="Proteomes" id="UP000315400"/>
    </source>
</evidence>
<reference evidence="4 5" key="1">
    <citation type="submission" date="2019-06" db="EMBL/GenBank/DDBJ databases">
        <title>Metagenome assembled Genome of Spiribacter salinus SL48-SHIP from the microbial mat of Salt Lake 48 (Novosibirsk region, Russia).</title>
        <authorList>
            <person name="Shipova A."/>
            <person name="Rozanov A.S."/>
            <person name="Bryanskaya A.V."/>
            <person name="Peltek S.E."/>
        </authorList>
    </citation>
    <scope>NUCLEOTIDE SEQUENCE [LARGE SCALE GENOMIC DNA]</scope>
    <source>
        <strain evidence="4">SL48-SHIP-2</strain>
    </source>
</reference>
<dbReference type="NCBIfam" id="TIGR01439">
    <property type="entry name" value="lp_hng_hel_AbrB"/>
    <property type="match status" value="1"/>
</dbReference>
<gene>
    <name evidence="4" type="ORF">FKY71_17235</name>
</gene>
<dbReference type="GO" id="GO:0003677">
    <property type="term" value="F:DNA binding"/>
    <property type="evidence" value="ECO:0007669"/>
    <property type="project" value="UniProtKB-UniRule"/>
</dbReference>
<dbReference type="EMBL" id="VIFK01000387">
    <property type="protein sequence ID" value="TQE95328.1"/>
    <property type="molecule type" value="Genomic_DNA"/>
</dbReference>
<evidence type="ECO:0000256" key="2">
    <source>
        <dbReference type="SAM" id="MobiDB-lite"/>
    </source>
</evidence>
<evidence type="ECO:0000256" key="1">
    <source>
        <dbReference type="PROSITE-ProRule" id="PRU01076"/>
    </source>
</evidence>
<dbReference type="Proteomes" id="UP000315400">
    <property type="component" value="Unassembled WGS sequence"/>
</dbReference>
<proteinExistence type="predicted"/>
<feature type="region of interest" description="Disordered" evidence="2">
    <location>
        <begin position="61"/>
        <end position="81"/>
    </location>
</feature>
<sequence>MHTSTVTKKGQIVIPAPLRRKLGFEQGIQVVVTEAEDGVVVRPLTEDTFARHAGLLKGDGKATQALLDDRTHDRSDEDRRS</sequence>
<name>A0A540VEY7_9GAMM</name>
<dbReference type="PROSITE" id="PS51740">
    <property type="entry name" value="SPOVT_ABRB"/>
    <property type="match status" value="1"/>
</dbReference>
<comment type="caution">
    <text evidence="4">The sequence shown here is derived from an EMBL/GenBank/DDBJ whole genome shotgun (WGS) entry which is preliminary data.</text>
</comment>
<evidence type="ECO:0000259" key="3">
    <source>
        <dbReference type="PROSITE" id="PS51740"/>
    </source>
</evidence>
<evidence type="ECO:0000313" key="4">
    <source>
        <dbReference type="EMBL" id="TQE95328.1"/>
    </source>
</evidence>
<dbReference type="AlphaFoldDB" id="A0A540VEY7"/>